<dbReference type="InterPro" id="IPR050580">
    <property type="entry name" value="2H_phosphoesterase_YjcG-like"/>
</dbReference>
<organism evidence="1 2">
    <name type="scientific">Persicobacter diffluens</name>
    <dbReference type="NCBI Taxonomy" id="981"/>
    <lineage>
        <taxon>Bacteria</taxon>
        <taxon>Pseudomonadati</taxon>
        <taxon>Bacteroidota</taxon>
        <taxon>Cytophagia</taxon>
        <taxon>Cytophagales</taxon>
        <taxon>Persicobacteraceae</taxon>
        <taxon>Persicobacter</taxon>
    </lineage>
</organism>
<dbReference type="PANTHER" id="PTHR40037">
    <property type="entry name" value="PHOSPHOESTERASE YJCG-RELATED"/>
    <property type="match status" value="1"/>
</dbReference>
<dbReference type="Proteomes" id="UP001310022">
    <property type="component" value="Unassembled WGS sequence"/>
</dbReference>
<dbReference type="EMBL" id="BQKE01000001">
    <property type="protein sequence ID" value="GJM62124.1"/>
    <property type="molecule type" value="Genomic_DNA"/>
</dbReference>
<dbReference type="Pfam" id="PF13563">
    <property type="entry name" value="2_5_RNA_ligase2"/>
    <property type="match status" value="1"/>
</dbReference>
<protein>
    <submittedName>
        <fullName evidence="1">2'-5' RNA ligase</fullName>
    </submittedName>
</protein>
<dbReference type="SUPFAM" id="SSF55144">
    <property type="entry name" value="LigT-like"/>
    <property type="match status" value="1"/>
</dbReference>
<keyword evidence="1" id="KW-0436">Ligase</keyword>
<reference evidence="1 2" key="1">
    <citation type="submission" date="2021-12" db="EMBL/GenBank/DDBJ databases">
        <title>Genome sequencing of bacteria with rrn-lacking chromosome and rrn-plasmid.</title>
        <authorList>
            <person name="Anda M."/>
            <person name="Iwasaki W."/>
        </authorList>
    </citation>
    <scope>NUCLEOTIDE SEQUENCE [LARGE SCALE GENOMIC DNA]</scope>
    <source>
        <strain evidence="1 2">NBRC 15940</strain>
    </source>
</reference>
<gene>
    <name evidence="1" type="ORF">PEDI_26760</name>
</gene>
<dbReference type="Gene3D" id="3.90.1140.10">
    <property type="entry name" value="Cyclic phosphodiesterase"/>
    <property type="match status" value="1"/>
</dbReference>
<dbReference type="RefSeq" id="WP_338237483.1">
    <property type="nucleotide sequence ID" value="NZ_BQKE01000001.1"/>
</dbReference>
<name>A0AAN5AKH8_9BACT</name>
<evidence type="ECO:0000313" key="2">
    <source>
        <dbReference type="Proteomes" id="UP001310022"/>
    </source>
</evidence>
<accession>A0AAN5AKH8</accession>
<dbReference type="GO" id="GO:0016874">
    <property type="term" value="F:ligase activity"/>
    <property type="evidence" value="ECO:0007669"/>
    <property type="project" value="UniProtKB-KW"/>
</dbReference>
<comment type="caution">
    <text evidence="1">The sequence shown here is derived from an EMBL/GenBank/DDBJ whole genome shotgun (WGS) entry which is preliminary data.</text>
</comment>
<dbReference type="AlphaFoldDB" id="A0AAN5AKH8"/>
<sequence length="185" mass="22102">MKNKETDRFFIAIVPEEPVFHDLHQFKLEAATHFSTSGALKSPPHLTLHMPFLWKKKKLNQLKTTISNFASQETGFEIELNNFNQFPPRVIFVDVKQSMELSNLQTKLKKMMKRELNLFNADYKERPFRPHFTIAFRDLKKAIFPEAWNFFKEKQYTQTIQVKYITLLKHDGNVWEVYEKFHFDG</sequence>
<dbReference type="InterPro" id="IPR009097">
    <property type="entry name" value="Cyclic_Pdiesterase"/>
</dbReference>
<keyword evidence="2" id="KW-1185">Reference proteome</keyword>
<dbReference type="PANTHER" id="PTHR40037:SF1">
    <property type="entry name" value="PHOSPHOESTERASE SAOUHSC_00951-RELATED"/>
    <property type="match status" value="1"/>
</dbReference>
<proteinExistence type="predicted"/>
<evidence type="ECO:0000313" key="1">
    <source>
        <dbReference type="EMBL" id="GJM62124.1"/>
    </source>
</evidence>